<name>A0A845PPH9_9FLAO</name>
<accession>A0A845PPH9</accession>
<dbReference type="InterPro" id="IPR011990">
    <property type="entry name" value="TPR-like_helical_dom_sf"/>
</dbReference>
<dbReference type="SUPFAM" id="SSF48452">
    <property type="entry name" value="TPR-like"/>
    <property type="match status" value="1"/>
</dbReference>
<dbReference type="RefSeq" id="WP_166518415.1">
    <property type="nucleotide sequence ID" value="NZ_JAAABJ010000145.1"/>
</dbReference>
<dbReference type="EMBL" id="JAAABJ010000145">
    <property type="protein sequence ID" value="NAW50032.1"/>
    <property type="molecule type" value="Genomic_DNA"/>
</dbReference>
<comment type="caution">
    <text evidence="1">The sequence shown here is derived from an EMBL/GenBank/DDBJ whole genome shotgun (WGS) entry which is preliminary data.</text>
</comment>
<evidence type="ECO:0008006" key="3">
    <source>
        <dbReference type="Google" id="ProtNLM"/>
    </source>
</evidence>
<reference evidence="1 2" key="1">
    <citation type="submission" date="2019-11" db="EMBL/GenBank/DDBJ databases">
        <title>Characterization of Elizabethkingia argenteiflava sp. nov., isolated from inner surface of Soybean Pods.</title>
        <authorList>
            <person name="Mo S."/>
        </authorList>
    </citation>
    <scope>NUCLEOTIDE SEQUENCE [LARGE SCALE GENOMIC DNA]</scope>
    <source>
        <strain evidence="1 2">YB22</strain>
    </source>
</reference>
<dbReference type="AlphaFoldDB" id="A0A845PPH9"/>
<gene>
    <name evidence="1" type="ORF">GNY06_01025</name>
</gene>
<keyword evidence="2" id="KW-1185">Reference proteome</keyword>
<dbReference type="Proteomes" id="UP000553459">
    <property type="component" value="Unassembled WGS sequence"/>
</dbReference>
<protein>
    <recommendedName>
        <fullName evidence="3">MalT-like TPR region domain-containing protein</fullName>
    </recommendedName>
</protein>
<organism evidence="1 2">
    <name type="scientific">Elizabethkingia argenteiflava</name>
    <dbReference type="NCBI Taxonomy" id="2681556"/>
    <lineage>
        <taxon>Bacteria</taxon>
        <taxon>Pseudomonadati</taxon>
        <taxon>Bacteroidota</taxon>
        <taxon>Flavobacteriia</taxon>
        <taxon>Flavobacteriales</taxon>
        <taxon>Weeksellaceae</taxon>
        <taxon>Elizabethkingia</taxon>
    </lineage>
</organism>
<evidence type="ECO:0000313" key="1">
    <source>
        <dbReference type="EMBL" id="NAW50032.1"/>
    </source>
</evidence>
<proteinExistence type="predicted"/>
<evidence type="ECO:0000313" key="2">
    <source>
        <dbReference type="Proteomes" id="UP000553459"/>
    </source>
</evidence>
<dbReference type="Gene3D" id="1.25.40.10">
    <property type="entry name" value="Tetratricopeptide repeat domain"/>
    <property type="match status" value="1"/>
</dbReference>
<sequence length="454" mass="51364">MGTSIAQEFYKLRESWEEIDKDPSWRLAVWVAEYADVDIIDKFIEIERSPLGVFEDIFFKFESSYQGDGVLFEKSLWQEFISWFEPAGTPEMDIHKALYENGLMSAAFVPDTTLAPTAKNLWSELLRLKALIKDNSAQLHFCLYFPIVAYNPYPIAEWFSSVVGAVPSGIRLLTMDFAQDRKIKLSVPAGKKSPYVYLSCKLDMAGAIRNEMSKDSGNYDTVDLHARFRQQVIKLMDSTTHRVNNTSLKEIKKLFKITKEIGNSSSHISALLIAAQACYAIKEDKKSEQYTDQALAQAGMAMQNNEPTGYPVWKSCMLLKAAILYGRKERTQALALYTEMADTATAHADAYYIMEGRRLAGHIYYELGKEEQAFQNMLLALAAGAYLEIALRRQSTFLHAAYMALYLCVETRSPGAVQELRLQLEEWLGEDWESLLDQSGLSAAATKMKTSLFT</sequence>